<name>A0A1Y2F939_PROLT</name>
<sequence>MYNTAKYHCDPCTRVMDSNERSDWDILFRNPSWTESVSPVKKTCWCAITTVLQRLVNQLPVGQTLPMFQSAMYQSPFAPNFCRSDLVLERFIVKELKLVREDWYPDLSTFSNAPLTFISSQDVVWLTGGGSRSNPRAVVHPIACDAVVTDLHHDQDATDAEEAFAAGEKLDLETNCTIKFVGREKPLWGKLGIRCPSTVSVWTGIKQRLQQLYSADPHGERHRKVRVDANERCAELGLYAVDDESTNKVVRWIEENIQPPLWEYL</sequence>
<accession>A0A1Y2F939</accession>
<reference evidence="1 2" key="1">
    <citation type="submission" date="2016-07" db="EMBL/GenBank/DDBJ databases">
        <title>Pervasive Adenine N6-methylation of Active Genes in Fungi.</title>
        <authorList>
            <consortium name="DOE Joint Genome Institute"/>
            <person name="Mondo S.J."/>
            <person name="Dannebaum R.O."/>
            <person name="Kuo R.C."/>
            <person name="Labutti K."/>
            <person name="Haridas S."/>
            <person name="Kuo A."/>
            <person name="Salamov A."/>
            <person name="Ahrendt S.R."/>
            <person name="Lipzen A."/>
            <person name="Sullivan W."/>
            <person name="Andreopoulos W.B."/>
            <person name="Clum A."/>
            <person name="Lindquist E."/>
            <person name="Daum C."/>
            <person name="Ramamoorthy G.K."/>
            <person name="Gryganskyi A."/>
            <person name="Culley D."/>
            <person name="Magnuson J.K."/>
            <person name="James T.Y."/>
            <person name="O'Malley M.A."/>
            <person name="Stajich J.E."/>
            <person name="Spatafora J.W."/>
            <person name="Visel A."/>
            <person name="Grigoriev I.V."/>
        </authorList>
    </citation>
    <scope>NUCLEOTIDE SEQUENCE [LARGE SCALE GENOMIC DNA]</scope>
    <source>
        <strain evidence="1 2">12-1054</strain>
    </source>
</reference>
<proteinExistence type="predicted"/>
<dbReference type="EMBL" id="MCFI01000015">
    <property type="protein sequence ID" value="ORY79415.1"/>
    <property type="molecule type" value="Genomic_DNA"/>
</dbReference>
<gene>
    <name evidence="1" type="ORF">BCR37DRAFT_388441</name>
</gene>
<dbReference type="RefSeq" id="XP_040723786.1">
    <property type="nucleotide sequence ID" value="XM_040870625.1"/>
</dbReference>
<evidence type="ECO:0000313" key="2">
    <source>
        <dbReference type="Proteomes" id="UP000193685"/>
    </source>
</evidence>
<dbReference type="GeneID" id="63787224"/>
<protein>
    <submittedName>
        <fullName evidence="1">Uncharacterized protein</fullName>
    </submittedName>
</protein>
<dbReference type="AlphaFoldDB" id="A0A1Y2F939"/>
<organism evidence="1 2">
    <name type="scientific">Protomyces lactucae-debilis</name>
    <dbReference type="NCBI Taxonomy" id="2754530"/>
    <lineage>
        <taxon>Eukaryota</taxon>
        <taxon>Fungi</taxon>
        <taxon>Dikarya</taxon>
        <taxon>Ascomycota</taxon>
        <taxon>Taphrinomycotina</taxon>
        <taxon>Taphrinomycetes</taxon>
        <taxon>Taphrinales</taxon>
        <taxon>Protomycetaceae</taxon>
        <taxon>Protomyces</taxon>
    </lineage>
</organism>
<keyword evidence="2" id="KW-1185">Reference proteome</keyword>
<evidence type="ECO:0000313" key="1">
    <source>
        <dbReference type="EMBL" id="ORY79415.1"/>
    </source>
</evidence>
<comment type="caution">
    <text evidence="1">The sequence shown here is derived from an EMBL/GenBank/DDBJ whole genome shotgun (WGS) entry which is preliminary data.</text>
</comment>
<dbReference type="Proteomes" id="UP000193685">
    <property type="component" value="Unassembled WGS sequence"/>
</dbReference>